<dbReference type="GO" id="GO:0042956">
    <property type="term" value="P:maltodextrin transmembrane transport"/>
    <property type="evidence" value="ECO:0007669"/>
    <property type="project" value="TreeGrafter"/>
</dbReference>
<keyword evidence="6" id="KW-0762">Sugar transport</keyword>
<dbReference type="STRING" id="1174501.SAMN05216192_10341"/>
<dbReference type="RefSeq" id="WP_090712296.1">
    <property type="nucleotide sequence ID" value="NZ_CBCSKY010000001.1"/>
</dbReference>
<feature type="chain" id="PRO_5039669405" evidence="5">
    <location>
        <begin position="25"/>
        <end position="414"/>
    </location>
</feature>
<dbReference type="AlphaFoldDB" id="A0A1G8HV65"/>
<keyword evidence="3 5" id="KW-0732">Signal</keyword>
<dbReference type="GO" id="GO:0015768">
    <property type="term" value="P:maltose transport"/>
    <property type="evidence" value="ECO:0007669"/>
    <property type="project" value="TreeGrafter"/>
</dbReference>
<dbReference type="Proteomes" id="UP000199050">
    <property type="component" value="Unassembled WGS sequence"/>
</dbReference>
<evidence type="ECO:0000256" key="1">
    <source>
        <dbReference type="ARBA" id="ARBA00008520"/>
    </source>
</evidence>
<dbReference type="GO" id="GO:1901982">
    <property type="term" value="F:maltose binding"/>
    <property type="evidence" value="ECO:0007669"/>
    <property type="project" value="TreeGrafter"/>
</dbReference>
<protein>
    <submittedName>
        <fullName evidence="6">Multiple sugar transport system substrate-binding protein</fullName>
    </submittedName>
</protein>
<sequence>MLKRKNYWLLFAVLLLALTSLSPSMELDTSEGSDPPRQPQSLSEQPDSREKDSVTSLNIRVSMSGAELKELQRISSNYTLSTGIQVLISNADKEENAEMLKQELTTGESPDIIMTDGRNIRDLATRGFLLPVDVYQSVPGSAPLTVLIPQMQWNGYDWGIPLDVDPYVLVYSPQHLAELGFAEAPASLEEWSLMLNQLREQQQKEPGKEQYLLAMDSRNPYGFSALLESMGHRMTGDYTSVLEWVQVARSYFYLSSRFNPEMWDMLQSGRLAVAALPLSEWRLHGNASLSAAAPGGTAGSAGYEAMHSRFFALPAGSAHPETAVNWLAYITSPTAQMEWLENTRRLPALEELYRSGLPEIAGLPFDGNLLLTEDEITEQPAGGSWDAVSAAVTLLLTGKLDAAGYKSSISLESE</sequence>
<evidence type="ECO:0000256" key="2">
    <source>
        <dbReference type="ARBA" id="ARBA00022448"/>
    </source>
</evidence>
<name>A0A1G8HV65_9BACL</name>
<dbReference type="PANTHER" id="PTHR30061:SF50">
    <property type="entry name" value="MALTOSE_MALTODEXTRIN-BINDING PERIPLASMIC PROTEIN"/>
    <property type="match status" value="1"/>
</dbReference>
<keyword evidence="7" id="KW-1185">Reference proteome</keyword>
<feature type="region of interest" description="Disordered" evidence="4">
    <location>
        <begin position="25"/>
        <end position="54"/>
    </location>
</feature>
<evidence type="ECO:0000313" key="7">
    <source>
        <dbReference type="Proteomes" id="UP000199050"/>
    </source>
</evidence>
<accession>A0A1G8HV65</accession>
<reference evidence="7" key="1">
    <citation type="submission" date="2016-10" db="EMBL/GenBank/DDBJ databases">
        <authorList>
            <person name="Varghese N."/>
            <person name="Submissions S."/>
        </authorList>
    </citation>
    <scope>NUCLEOTIDE SEQUENCE [LARGE SCALE GENOMIC DNA]</scope>
    <source>
        <strain evidence="7">CGMCC 1.11012</strain>
    </source>
</reference>
<dbReference type="PANTHER" id="PTHR30061">
    <property type="entry name" value="MALTOSE-BINDING PERIPLASMIC PROTEIN"/>
    <property type="match status" value="1"/>
</dbReference>
<keyword evidence="2" id="KW-0813">Transport</keyword>
<dbReference type="GO" id="GO:0055052">
    <property type="term" value="C:ATP-binding cassette (ABC) transporter complex, substrate-binding subunit-containing"/>
    <property type="evidence" value="ECO:0007669"/>
    <property type="project" value="TreeGrafter"/>
</dbReference>
<dbReference type="Gene3D" id="3.40.190.10">
    <property type="entry name" value="Periplasmic binding protein-like II"/>
    <property type="match status" value="1"/>
</dbReference>
<evidence type="ECO:0000256" key="4">
    <source>
        <dbReference type="SAM" id="MobiDB-lite"/>
    </source>
</evidence>
<dbReference type="OrthoDB" id="2585476at2"/>
<gene>
    <name evidence="6" type="ORF">SAMN05216192_10341</name>
</gene>
<organism evidence="6 7">
    <name type="scientific">Paenibacillus typhae</name>
    <dbReference type="NCBI Taxonomy" id="1174501"/>
    <lineage>
        <taxon>Bacteria</taxon>
        <taxon>Bacillati</taxon>
        <taxon>Bacillota</taxon>
        <taxon>Bacilli</taxon>
        <taxon>Bacillales</taxon>
        <taxon>Paenibacillaceae</taxon>
        <taxon>Paenibacillus</taxon>
    </lineage>
</organism>
<dbReference type="Pfam" id="PF13416">
    <property type="entry name" value="SBP_bac_8"/>
    <property type="match status" value="1"/>
</dbReference>
<proteinExistence type="inferred from homology"/>
<evidence type="ECO:0000256" key="5">
    <source>
        <dbReference type="SAM" id="SignalP"/>
    </source>
</evidence>
<comment type="similarity">
    <text evidence="1">Belongs to the bacterial solute-binding protein 1 family.</text>
</comment>
<dbReference type="EMBL" id="FNDX01000003">
    <property type="protein sequence ID" value="SDI10553.1"/>
    <property type="molecule type" value="Genomic_DNA"/>
</dbReference>
<dbReference type="InterPro" id="IPR006059">
    <property type="entry name" value="SBP"/>
</dbReference>
<feature type="signal peptide" evidence="5">
    <location>
        <begin position="1"/>
        <end position="24"/>
    </location>
</feature>
<evidence type="ECO:0000313" key="6">
    <source>
        <dbReference type="EMBL" id="SDI10553.1"/>
    </source>
</evidence>
<dbReference type="SUPFAM" id="SSF53850">
    <property type="entry name" value="Periplasmic binding protein-like II"/>
    <property type="match status" value="1"/>
</dbReference>
<evidence type="ECO:0000256" key="3">
    <source>
        <dbReference type="ARBA" id="ARBA00022729"/>
    </source>
</evidence>